<dbReference type="CDD" id="cd12893">
    <property type="entry name" value="SPRY_PRY_TRIM35"/>
    <property type="match status" value="1"/>
</dbReference>
<evidence type="ECO:0000259" key="10">
    <source>
        <dbReference type="PROSITE" id="PS50119"/>
    </source>
</evidence>
<evidence type="ECO:0000256" key="6">
    <source>
        <dbReference type="ARBA" id="ARBA00022833"/>
    </source>
</evidence>
<dbReference type="PROSITE" id="PS50119">
    <property type="entry name" value="ZF_BBOX"/>
    <property type="match status" value="1"/>
</dbReference>
<dbReference type="InterPro" id="IPR043136">
    <property type="entry name" value="B30.2/SPRY_sf"/>
</dbReference>
<dbReference type="SUPFAM" id="SSF49899">
    <property type="entry name" value="Concanavalin A-like lectins/glucanases"/>
    <property type="match status" value="1"/>
</dbReference>
<dbReference type="PRINTS" id="PR01407">
    <property type="entry name" value="BUTYPHLNCDUF"/>
</dbReference>
<dbReference type="InterPro" id="IPR001870">
    <property type="entry name" value="B30.2/SPRY"/>
</dbReference>
<dbReference type="SMART" id="SM00449">
    <property type="entry name" value="SPRY"/>
    <property type="match status" value="1"/>
</dbReference>
<dbReference type="FunFam" id="2.60.120.920:FF:000004">
    <property type="entry name" value="Butyrophilin subfamily 1 member A1"/>
    <property type="match status" value="1"/>
</dbReference>
<dbReference type="InterPro" id="IPR013320">
    <property type="entry name" value="ConA-like_dom_sf"/>
</dbReference>
<evidence type="ECO:0000313" key="12">
    <source>
        <dbReference type="Ensembl" id="ENSPLAP00000009317.1"/>
    </source>
</evidence>
<keyword evidence="3" id="KW-0963">Cytoplasm</keyword>
<feature type="domain" description="RING-type" evidence="9">
    <location>
        <begin position="14"/>
        <end position="55"/>
    </location>
</feature>
<evidence type="ECO:0000259" key="11">
    <source>
        <dbReference type="PROSITE" id="PS50188"/>
    </source>
</evidence>
<dbReference type="InterPro" id="IPR013083">
    <property type="entry name" value="Znf_RING/FYVE/PHD"/>
</dbReference>
<keyword evidence="13" id="KW-1185">Reference proteome</keyword>
<evidence type="ECO:0000256" key="4">
    <source>
        <dbReference type="ARBA" id="ARBA00022723"/>
    </source>
</evidence>
<evidence type="ECO:0000259" key="9">
    <source>
        <dbReference type="PROSITE" id="PS50089"/>
    </source>
</evidence>
<dbReference type="SMART" id="SM00184">
    <property type="entry name" value="RING"/>
    <property type="match status" value="1"/>
</dbReference>
<dbReference type="SUPFAM" id="SSF57850">
    <property type="entry name" value="RING/U-box"/>
    <property type="match status" value="1"/>
</dbReference>
<comment type="similarity">
    <text evidence="2">Belongs to the TRIM/RBCC family.</text>
</comment>
<dbReference type="AlphaFoldDB" id="A0A3B3U9M3"/>
<dbReference type="Gene3D" id="3.30.40.10">
    <property type="entry name" value="Zinc/RING finger domain, C3HC4 (zinc finger)"/>
    <property type="match status" value="1"/>
</dbReference>
<dbReference type="Gene3D" id="2.60.120.920">
    <property type="match status" value="1"/>
</dbReference>
<dbReference type="InterPro" id="IPR003879">
    <property type="entry name" value="Butyrophylin_SPRY"/>
</dbReference>
<dbReference type="InterPro" id="IPR001841">
    <property type="entry name" value="Znf_RING"/>
</dbReference>
<dbReference type="InterPro" id="IPR018957">
    <property type="entry name" value="Znf_C3HC4_RING-type"/>
</dbReference>
<dbReference type="SUPFAM" id="SSF57845">
    <property type="entry name" value="B-box zinc-binding domain"/>
    <property type="match status" value="1"/>
</dbReference>
<dbReference type="InterPro" id="IPR050143">
    <property type="entry name" value="TRIM/RBCC"/>
</dbReference>
<feature type="coiled-coil region" evidence="8">
    <location>
        <begin position="203"/>
        <end position="241"/>
    </location>
</feature>
<keyword evidence="8" id="KW-0175">Coiled coil</keyword>
<keyword evidence="4" id="KW-0479">Metal-binding</keyword>
<dbReference type="Pfam" id="PF00097">
    <property type="entry name" value="zf-C3HC4"/>
    <property type="match status" value="1"/>
</dbReference>
<dbReference type="Pfam" id="PF13765">
    <property type="entry name" value="PRY"/>
    <property type="match status" value="1"/>
</dbReference>
<dbReference type="PROSITE" id="PS50188">
    <property type="entry name" value="B302_SPRY"/>
    <property type="match status" value="1"/>
</dbReference>
<evidence type="ECO:0000313" key="13">
    <source>
        <dbReference type="Proteomes" id="UP000261500"/>
    </source>
</evidence>
<dbReference type="Gene3D" id="3.30.160.60">
    <property type="entry name" value="Classic Zinc Finger"/>
    <property type="match status" value="1"/>
</dbReference>
<dbReference type="InterPro" id="IPR006574">
    <property type="entry name" value="PRY"/>
</dbReference>
<proteinExistence type="inferred from homology"/>
<dbReference type="InterPro" id="IPR000315">
    <property type="entry name" value="Znf_B-box"/>
</dbReference>
<name>A0A3B3U9M3_9TELE</name>
<accession>A0A3B3U9M3</accession>
<reference evidence="12" key="1">
    <citation type="submission" date="2025-08" db="UniProtKB">
        <authorList>
            <consortium name="Ensembl"/>
        </authorList>
    </citation>
    <scope>IDENTIFICATION</scope>
</reference>
<dbReference type="PANTHER" id="PTHR24103">
    <property type="entry name" value="E3 UBIQUITIN-PROTEIN LIGASE TRIM"/>
    <property type="match status" value="1"/>
</dbReference>
<dbReference type="PROSITE" id="PS00518">
    <property type="entry name" value="ZF_RING_1"/>
    <property type="match status" value="1"/>
</dbReference>
<dbReference type="Ensembl" id="ENSPLAT00000001423.1">
    <property type="protein sequence ID" value="ENSPLAP00000009317.1"/>
    <property type="gene ID" value="ENSPLAG00000012066.1"/>
</dbReference>
<protein>
    <submittedName>
        <fullName evidence="12">Nuclear factor 7, brain-like</fullName>
    </submittedName>
</protein>
<keyword evidence="6" id="KW-0862">Zinc</keyword>
<evidence type="ECO:0000256" key="8">
    <source>
        <dbReference type="SAM" id="Coils"/>
    </source>
</evidence>
<dbReference type="Pfam" id="PF00622">
    <property type="entry name" value="SPRY"/>
    <property type="match status" value="1"/>
</dbReference>
<evidence type="ECO:0000256" key="5">
    <source>
        <dbReference type="ARBA" id="ARBA00022771"/>
    </source>
</evidence>
<dbReference type="PROSITE" id="PS50089">
    <property type="entry name" value="ZF_RING_2"/>
    <property type="match status" value="1"/>
</dbReference>
<dbReference type="SMART" id="SM00336">
    <property type="entry name" value="BBOX"/>
    <property type="match status" value="1"/>
</dbReference>
<organism evidence="12 13">
    <name type="scientific">Poecilia latipinna</name>
    <name type="common">sailfin molly</name>
    <dbReference type="NCBI Taxonomy" id="48699"/>
    <lineage>
        <taxon>Eukaryota</taxon>
        <taxon>Metazoa</taxon>
        <taxon>Chordata</taxon>
        <taxon>Craniata</taxon>
        <taxon>Vertebrata</taxon>
        <taxon>Euteleostomi</taxon>
        <taxon>Actinopterygii</taxon>
        <taxon>Neopterygii</taxon>
        <taxon>Teleostei</taxon>
        <taxon>Neoteleostei</taxon>
        <taxon>Acanthomorphata</taxon>
        <taxon>Ovalentaria</taxon>
        <taxon>Atherinomorphae</taxon>
        <taxon>Cyprinodontiformes</taxon>
        <taxon>Poeciliidae</taxon>
        <taxon>Poeciliinae</taxon>
        <taxon>Poecilia</taxon>
    </lineage>
</organism>
<dbReference type="Pfam" id="PF00643">
    <property type="entry name" value="zf-B_box"/>
    <property type="match status" value="1"/>
</dbReference>
<comment type="subcellular location">
    <subcellularLocation>
        <location evidence="1">Cytoplasm</location>
    </subcellularLocation>
</comment>
<feature type="domain" description="B30.2/SPRY" evidence="11">
    <location>
        <begin position="266"/>
        <end position="458"/>
    </location>
</feature>
<keyword evidence="5 7" id="KW-0863">Zinc-finger</keyword>
<dbReference type="InterPro" id="IPR003877">
    <property type="entry name" value="SPRY_dom"/>
</dbReference>
<reference evidence="12" key="2">
    <citation type="submission" date="2025-09" db="UniProtKB">
        <authorList>
            <consortium name="Ensembl"/>
        </authorList>
    </citation>
    <scope>IDENTIFICATION</scope>
</reference>
<sequence>MAGRLSLPEEDLTCPICCAIFRDPVVLKCTHSFCAPCLQQYWTGRGRRRDCPLCRTQNLDDPVPSLTLKNLCESCVQEESLPVEETGGELYCDPGEMCPVHNEKLKLYCLLDKEPICVVCHTSRKHKQHDCCPISEAVLDVKEKMKSAISSLQEKRDAFDKMKKNCEDAVTHIQAQAQFVERQTHEEFDKLHSFLRVEEESRMETLRREEEQKTGQMRQMMEEIERSISSMSETIRVLEEEMALEDLSVLHVIMAPAALIDVAKYVGSLTFQVWEKMHKIAKYTPVTLDPNTAAPWLVLSDDLTTVHDSDEKQRLPNNPERFDPDTAVLGRDGLASGKHAWEVNVGDNTAWVVGVAKESIKRKEKVSSVLNNGYLCVYFYHKMYFAGTSPLTRLSLKRNPQRIRVQLDCEKGKVSFYDPHNNTHIYTFKHTITEAVFPYLWVGCQKCPLTVEPLVLHCSY</sequence>
<evidence type="ECO:0000256" key="7">
    <source>
        <dbReference type="PROSITE-ProRule" id="PRU00024"/>
    </source>
</evidence>
<feature type="domain" description="B box-type" evidence="10">
    <location>
        <begin position="93"/>
        <end position="134"/>
    </location>
</feature>
<dbReference type="GO" id="GO:0008270">
    <property type="term" value="F:zinc ion binding"/>
    <property type="evidence" value="ECO:0007669"/>
    <property type="project" value="UniProtKB-KW"/>
</dbReference>
<dbReference type="InterPro" id="IPR017907">
    <property type="entry name" value="Znf_RING_CS"/>
</dbReference>
<dbReference type="Proteomes" id="UP000261500">
    <property type="component" value="Unplaced"/>
</dbReference>
<evidence type="ECO:0000256" key="1">
    <source>
        <dbReference type="ARBA" id="ARBA00004496"/>
    </source>
</evidence>
<evidence type="ECO:0000256" key="2">
    <source>
        <dbReference type="ARBA" id="ARBA00008518"/>
    </source>
</evidence>
<dbReference type="SMART" id="SM00589">
    <property type="entry name" value="PRY"/>
    <property type="match status" value="1"/>
</dbReference>
<dbReference type="GeneTree" id="ENSGT01030000234583"/>
<evidence type="ECO:0000256" key="3">
    <source>
        <dbReference type="ARBA" id="ARBA00022490"/>
    </source>
</evidence>
<dbReference type="GO" id="GO:0005737">
    <property type="term" value="C:cytoplasm"/>
    <property type="evidence" value="ECO:0007669"/>
    <property type="project" value="UniProtKB-SubCell"/>
</dbReference>